<reference evidence="4 5" key="1">
    <citation type="submission" date="2020-08" db="EMBL/GenBank/DDBJ databases">
        <authorList>
            <person name="Hejnol A."/>
        </authorList>
    </citation>
    <scope>NUCLEOTIDE SEQUENCE [LARGE SCALE GENOMIC DNA]</scope>
</reference>
<evidence type="ECO:0000256" key="2">
    <source>
        <dbReference type="RuleBase" id="RU367088"/>
    </source>
</evidence>
<keyword evidence="2" id="KW-0378">Hydrolase</keyword>
<comment type="catalytic activity">
    <reaction evidence="2">
        <text>Thiol-dependent hydrolysis of ester, thioester, amide, peptide and isopeptide bonds formed by the C-terminal Gly of ubiquitin (a 76-residue protein attached to proteins as an intracellular targeting signal).</text>
        <dbReference type="EC" id="3.4.19.12"/>
    </reaction>
</comment>
<dbReference type="InterPro" id="IPR039785">
    <property type="entry name" value="MINY3/4"/>
</dbReference>
<dbReference type="EMBL" id="CAJFCJ010000004">
    <property type="protein sequence ID" value="CAD5113965.1"/>
    <property type="molecule type" value="Genomic_DNA"/>
</dbReference>
<keyword evidence="5" id="KW-1185">Reference proteome</keyword>
<dbReference type="AlphaFoldDB" id="A0A7I8VE56"/>
<organism evidence="4 5">
    <name type="scientific">Dimorphilus gyrociliatus</name>
    <dbReference type="NCBI Taxonomy" id="2664684"/>
    <lineage>
        <taxon>Eukaryota</taxon>
        <taxon>Metazoa</taxon>
        <taxon>Spiralia</taxon>
        <taxon>Lophotrochozoa</taxon>
        <taxon>Annelida</taxon>
        <taxon>Polychaeta</taxon>
        <taxon>Polychaeta incertae sedis</taxon>
        <taxon>Dinophilidae</taxon>
        <taxon>Dimorphilus</taxon>
    </lineage>
</organism>
<evidence type="ECO:0000313" key="5">
    <source>
        <dbReference type="Proteomes" id="UP000549394"/>
    </source>
</evidence>
<name>A0A7I8VE56_9ANNE</name>
<comment type="function">
    <text evidence="2">Hydrolase that can remove 'Lys-48'-linked conjugated ubiquitin from proteins.</text>
</comment>
<dbReference type="EC" id="3.4.19.12" evidence="2"/>
<dbReference type="PANTHER" id="PTHR12473:SF18">
    <property type="entry name" value="INACTIVE UBIQUITIN CARBOXYL-TERMINAL HYDROLASE MINDY-4B"/>
    <property type="match status" value="1"/>
</dbReference>
<evidence type="ECO:0000256" key="1">
    <source>
        <dbReference type="ARBA" id="ARBA00011074"/>
    </source>
</evidence>
<evidence type="ECO:0000259" key="3">
    <source>
        <dbReference type="SMART" id="SM01174"/>
    </source>
</evidence>
<feature type="domain" description="Deubiquitinating enzyme MINDY-3/4 conserved" evidence="3">
    <location>
        <begin position="112"/>
        <end position="461"/>
    </location>
</feature>
<comment type="caution">
    <text evidence="4">The sequence shown here is derived from an EMBL/GenBank/DDBJ whole genome shotgun (WGS) entry which is preliminary data.</text>
</comment>
<dbReference type="PANTHER" id="PTHR12473">
    <property type="entry name" value="UBIQUITIN CARBOXYL-TERMINAL HYDROLASE MINDY-4-RELATED"/>
    <property type="match status" value="1"/>
</dbReference>
<dbReference type="OrthoDB" id="10263628at2759"/>
<gene>
    <name evidence="4" type="ORF">DGYR_LOCUS2862</name>
</gene>
<keyword evidence="2" id="KW-0833">Ubl conjugation pathway</keyword>
<proteinExistence type="inferred from homology"/>
<dbReference type="Pfam" id="PF13898">
    <property type="entry name" value="MINDY-3_4_CD"/>
    <property type="match status" value="1"/>
</dbReference>
<dbReference type="GO" id="GO:0004843">
    <property type="term" value="F:cysteine-type deubiquitinase activity"/>
    <property type="evidence" value="ECO:0007669"/>
    <property type="project" value="UniProtKB-UniRule"/>
</dbReference>
<keyword evidence="2" id="KW-0645">Protease</keyword>
<dbReference type="GO" id="GO:0006508">
    <property type="term" value="P:proteolysis"/>
    <property type="evidence" value="ECO:0007669"/>
    <property type="project" value="UniProtKB-KW"/>
</dbReference>
<dbReference type="SMART" id="SM01174">
    <property type="entry name" value="DUF4205"/>
    <property type="match status" value="1"/>
</dbReference>
<sequence>MASSLDAFDLIERLENVDFLSKNLTSRKHKVDLSITRQLTRLNTFLKDVVKFEDKHLSLPTVKLNKMSKLDDSPMELCQNMVLPPISAKVSSNSQNTAWPKPITFNQAVDLRKVLLGTPLPISKEWKNTGFVFYDESAPTPWGLQTSLCGARGVVMCVQSWIIKNMFFKNKDLVSAAMDGKIVSLADHARRLNRTKILMECLSEMIWRAGDKRSCKICITGTKVHVRNTTYRGDGITEKIDIYKFDSYPELLKFMSNNSREWRGSGGVLLFVYSIIMTRGTKNILKDAGTPEDGKWVQLLTDWEEVTCALINLLLTGKAALYMHNGLKFYDNSGKTLDCPQQGIDERSDIGVLAYNDERRIEIGSMLKTPKYPIWIASANRQIGVLFSLKPELMNHWRAEHFFDLHHYTGLLERSKNYSKLLVDTRLDRYDKTRQDRHDRRRRVPAIEECILTKWANAVIETK</sequence>
<keyword evidence="2" id="KW-0788">Thiol protease</keyword>
<protein>
    <recommendedName>
        <fullName evidence="2">Ubiquitin carboxyl-terminal hydrolase MINDY</fullName>
        <ecNumber evidence="2">3.4.19.12</ecNumber>
    </recommendedName>
</protein>
<evidence type="ECO:0000313" key="4">
    <source>
        <dbReference type="EMBL" id="CAD5113965.1"/>
    </source>
</evidence>
<dbReference type="Proteomes" id="UP000549394">
    <property type="component" value="Unassembled WGS sequence"/>
</dbReference>
<dbReference type="GO" id="GO:1990380">
    <property type="term" value="F:K48-linked deubiquitinase activity"/>
    <property type="evidence" value="ECO:0007669"/>
    <property type="project" value="UniProtKB-UniRule"/>
</dbReference>
<comment type="similarity">
    <text evidence="1 2">Belongs to the MINDY deubiquitinase family. FAM188 subfamily.</text>
</comment>
<dbReference type="GO" id="GO:0071108">
    <property type="term" value="P:protein K48-linked deubiquitination"/>
    <property type="evidence" value="ECO:0007669"/>
    <property type="project" value="InterPro"/>
</dbReference>
<accession>A0A7I8VE56</accession>
<dbReference type="InterPro" id="IPR025257">
    <property type="entry name" value="MINDY-3/4_CD"/>
</dbReference>